<dbReference type="InterPro" id="IPR039426">
    <property type="entry name" value="TonB-dep_rcpt-like"/>
</dbReference>
<keyword evidence="4 7" id="KW-0812">Transmembrane</keyword>
<dbReference type="NCBIfam" id="TIGR04057">
    <property type="entry name" value="SusC_RagA_signa"/>
    <property type="match status" value="1"/>
</dbReference>
<comment type="caution">
    <text evidence="9">The sequence shown here is derived from an EMBL/GenBank/DDBJ whole genome shotgun (WGS) entry which is preliminary data.</text>
</comment>
<dbReference type="SUPFAM" id="SSF56935">
    <property type="entry name" value="Porins"/>
    <property type="match status" value="1"/>
</dbReference>
<dbReference type="SUPFAM" id="SSF49464">
    <property type="entry name" value="Carboxypeptidase regulatory domain-like"/>
    <property type="match status" value="1"/>
</dbReference>
<dbReference type="InterPro" id="IPR012910">
    <property type="entry name" value="Plug_dom"/>
</dbReference>
<feature type="domain" description="TonB-dependent receptor plug" evidence="8">
    <location>
        <begin position="108"/>
        <end position="214"/>
    </location>
</feature>
<evidence type="ECO:0000256" key="1">
    <source>
        <dbReference type="ARBA" id="ARBA00004571"/>
    </source>
</evidence>
<dbReference type="Pfam" id="PF07715">
    <property type="entry name" value="Plug"/>
    <property type="match status" value="1"/>
</dbReference>
<dbReference type="NCBIfam" id="TIGR04056">
    <property type="entry name" value="OMP_RagA_SusC"/>
    <property type="match status" value="1"/>
</dbReference>
<protein>
    <submittedName>
        <fullName evidence="9">TonB-dependent receptor</fullName>
    </submittedName>
</protein>
<dbReference type="AlphaFoldDB" id="A0A9D1KGP1"/>
<comment type="similarity">
    <text evidence="7">Belongs to the TonB-dependent receptor family.</text>
</comment>
<evidence type="ECO:0000256" key="4">
    <source>
        <dbReference type="ARBA" id="ARBA00022692"/>
    </source>
</evidence>
<reference evidence="9" key="2">
    <citation type="journal article" date="2021" name="PeerJ">
        <title>Extensive microbial diversity within the chicken gut microbiome revealed by metagenomics and culture.</title>
        <authorList>
            <person name="Gilroy R."/>
            <person name="Ravi A."/>
            <person name="Getino M."/>
            <person name="Pursley I."/>
            <person name="Horton D.L."/>
            <person name="Alikhan N.F."/>
            <person name="Baker D."/>
            <person name="Gharbi K."/>
            <person name="Hall N."/>
            <person name="Watson M."/>
            <person name="Adriaenssens E.M."/>
            <person name="Foster-Nyarko E."/>
            <person name="Jarju S."/>
            <person name="Secka A."/>
            <person name="Antonio M."/>
            <person name="Oren A."/>
            <person name="Chaudhuri R.R."/>
            <person name="La Ragione R."/>
            <person name="Hildebrand F."/>
            <person name="Pallen M.J."/>
        </authorList>
    </citation>
    <scope>NUCLEOTIDE SEQUENCE</scope>
    <source>
        <strain evidence="9">ChiHecec2B26-709</strain>
    </source>
</reference>
<dbReference type="Gene3D" id="2.40.170.20">
    <property type="entry name" value="TonB-dependent receptor, beta-barrel domain"/>
    <property type="match status" value="1"/>
</dbReference>
<keyword evidence="2 7" id="KW-0813">Transport</keyword>
<proteinExistence type="inferred from homology"/>
<dbReference type="PROSITE" id="PS52016">
    <property type="entry name" value="TONB_DEPENDENT_REC_3"/>
    <property type="match status" value="1"/>
</dbReference>
<dbReference type="InterPro" id="IPR023997">
    <property type="entry name" value="TonB-dep_OMP_SusC/RagA_CS"/>
</dbReference>
<dbReference type="Proteomes" id="UP000886881">
    <property type="component" value="Unassembled WGS sequence"/>
</dbReference>
<keyword evidence="3 7" id="KW-1134">Transmembrane beta strand</keyword>
<evidence type="ECO:0000256" key="6">
    <source>
        <dbReference type="ARBA" id="ARBA00023237"/>
    </source>
</evidence>
<dbReference type="FunFam" id="2.170.130.10:FF:000008">
    <property type="entry name" value="SusC/RagA family TonB-linked outer membrane protein"/>
    <property type="match status" value="1"/>
</dbReference>
<dbReference type="Pfam" id="PF13715">
    <property type="entry name" value="CarbopepD_reg_2"/>
    <property type="match status" value="1"/>
</dbReference>
<dbReference type="Gene3D" id="2.170.130.10">
    <property type="entry name" value="TonB-dependent receptor, plug domain"/>
    <property type="match status" value="1"/>
</dbReference>
<reference evidence="9" key="1">
    <citation type="submission" date="2020-10" db="EMBL/GenBank/DDBJ databases">
        <authorList>
            <person name="Gilroy R."/>
        </authorList>
    </citation>
    <scope>NUCLEOTIDE SEQUENCE</scope>
    <source>
        <strain evidence="9">ChiHecec2B26-709</strain>
    </source>
</reference>
<evidence type="ECO:0000256" key="2">
    <source>
        <dbReference type="ARBA" id="ARBA00022448"/>
    </source>
</evidence>
<gene>
    <name evidence="9" type="ORF">IAC35_03475</name>
</gene>
<sequence length="1047" mass="114727">VLCAWGGVLVSNLANAQTVRCSGTVTDQSGIPIPGAAIVEQGSSTNGVISDADGLFSITVPTGKSLEISCIGYESRTVSPSPNMVIVLNEDSMLLEETVVVGYGTVKKANVVGSIAKVSEDVFKDRPVARIEQALQGQMAGVSVRNSTGEPGGDITINVRGAASINGASTPLYVVDGVPIDNLSGINPGDIASIEVLKDAASASIYGSRGSNGVVLVTTKKGAKGEPVITLNAYTAISTLERKVDVMDTDEWLVFNKKWLDKQWVSNTGMSAAASQQERLAYAEAELGKSLTERSDIAAVKNTYGLYDPWWGTSELEGIDWQDELFRTAPTYDIQLSASGATDRLNYTISGGVMQQQGIIHGSSYDRYTIRANVESQVTDRIKIGVTIAPSYGLQHGTNVSGKDNAVARSLGLTPMVLAGAGRMAGADPYKFYSDWGAGANNLSPYVMATGPERRRADTRMNTSFNATINIIEGLNITGTAAWNYRNYVERTYSPTWASGTWDKATYEGELSRSTYNTTTSHSLLFQGLITYDKEWGVHSINAMLGASMEQENYSYTYQGMSNFPNDKTWVFDKNSGANIDTNTIDYNENALVSWFGRIQYALMDRYLFTVSLRRDGSSKFGPNNRWGFFPSVSAAWKINEEPFMQDIDWIGTTKLRLSWGMAGNDRIGTAQFLSNMASANYVTGDAQVMTPGYVIGNIANSMLGWETTSSYNVGLDFGVLDNRIYMTADFYSKNTTNLLLNSPVSLITGFSNMMDNVGTVSNWGFEFELNTVNIDTRDFTWNSSLNIYLNRNKITSLGDDDSDITSGQGNTIIQRVGYPINSYRLLQVERTLTADDFEADGITPKPGIAIYAGQRPGDSKWKDVNNDGRITSADYDVVGSYEPLFEWGFTNTFRWKNFDASILLQGRVGGDLLSIGSRSWNRATNGPTWNYLSRWLYDSYWSEEEPGDGMTPAFYATVTGGQYDTNWLYDASYLRIKNITLGYDIPLKSDKVISRLRVYASCDNVFIFDSYEAGFSPEAATQDNASSDWGAYPLSRTFSFGVNITF</sequence>
<evidence type="ECO:0000256" key="5">
    <source>
        <dbReference type="ARBA" id="ARBA00023136"/>
    </source>
</evidence>
<dbReference type="Gene3D" id="2.60.40.1120">
    <property type="entry name" value="Carboxypeptidase-like, regulatory domain"/>
    <property type="match status" value="1"/>
</dbReference>
<evidence type="ECO:0000256" key="3">
    <source>
        <dbReference type="ARBA" id="ARBA00022452"/>
    </source>
</evidence>
<evidence type="ECO:0000259" key="8">
    <source>
        <dbReference type="Pfam" id="PF07715"/>
    </source>
</evidence>
<keyword evidence="9" id="KW-0675">Receptor</keyword>
<organism evidence="9 10">
    <name type="scientific">Candidatus Cryptobacteroides merdipullorum</name>
    <dbReference type="NCBI Taxonomy" id="2840771"/>
    <lineage>
        <taxon>Bacteria</taxon>
        <taxon>Pseudomonadati</taxon>
        <taxon>Bacteroidota</taxon>
        <taxon>Bacteroidia</taxon>
        <taxon>Bacteroidales</taxon>
        <taxon>Candidatus Cryptobacteroides</taxon>
    </lineage>
</organism>
<dbReference type="InterPro" id="IPR023996">
    <property type="entry name" value="TonB-dep_OMP_SusC/RagA"/>
</dbReference>
<dbReference type="InterPro" id="IPR008969">
    <property type="entry name" value="CarboxyPept-like_regulatory"/>
</dbReference>
<evidence type="ECO:0000313" key="10">
    <source>
        <dbReference type="Proteomes" id="UP000886881"/>
    </source>
</evidence>
<name>A0A9D1KGP1_9BACT</name>
<dbReference type="InterPro" id="IPR036942">
    <property type="entry name" value="Beta-barrel_TonB_sf"/>
</dbReference>
<accession>A0A9D1KGP1</accession>
<dbReference type="EMBL" id="DVLC01000067">
    <property type="protein sequence ID" value="HIT46901.1"/>
    <property type="molecule type" value="Genomic_DNA"/>
</dbReference>
<evidence type="ECO:0000313" key="9">
    <source>
        <dbReference type="EMBL" id="HIT46901.1"/>
    </source>
</evidence>
<dbReference type="InterPro" id="IPR037066">
    <property type="entry name" value="Plug_dom_sf"/>
</dbReference>
<keyword evidence="6 7" id="KW-0998">Cell outer membrane</keyword>
<evidence type="ECO:0000256" key="7">
    <source>
        <dbReference type="PROSITE-ProRule" id="PRU01360"/>
    </source>
</evidence>
<dbReference type="GO" id="GO:0009279">
    <property type="term" value="C:cell outer membrane"/>
    <property type="evidence" value="ECO:0007669"/>
    <property type="project" value="UniProtKB-SubCell"/>
</dbReference>
<feature type="non-terminal residue" evidence="9">
    <location>
        <position position="1"/>
    </location>
</feature>
<comment type="subcellular location">
    <subcellularLocation>
        <location evidence="1 7">Cell outer membrane</location>
        <topology evidence="1 7">Multi-pass membrane protein</topology>
    </subcellularLocation>
</comment>
<keyword evidence="5 7" id="KW-0472">Membrane</keyword>